<evidence type="ECO:0000313" key="2">
    <source>
        <dbReference type="Proteomes" id="UP000283485"/>
    </source>
</evidence>
<accession>A0A414R6V9</accession>
<dbReference type="Proteomes" id="UP000283485">
    <property type="component" value="Unassembled WGS sequence"/>
</dbReference>
<sequence>MEGNIPLQSRGREVVVVKLSLWLYYSQKNKKINLEITSTDSKKSNVTGCPYRIIPCFLG</sequence>
<comment type="caution">
    <text evidence="1">The sequence shown here is derived from an EMBL/GenBank/DDBJ whole genome shotgun (WGS) entry which is preliminary data.</text>
</comment>
<gene>
    <name evidence="1" type="ORF">DW653_11650</name>
</gene>
<reference evidence="1 2" key="1">
    <citation type="submission" date="2018-08" db="EMBL/GenBank/DDBJ databases">
        <title>A genome reference for cultivated species of the human gut microbiota.</title>
        <authorList>
            <person name="Zou Y."/>
            <person name="Xue W."/>
            <person name="Luo G."/>
        </authorList>
    </citation>
    <scope>NUCLEOTIDE SEQUENCE [LARGE SCALE GENOMIC DNA]</scope>
    <source>
        <strain evidence="1 2">AM23-23</strain>
    </source>
</reference>
<name>A0A414R6V9_9BACT</name>
<protein>
    <submittedName>
        <fullName evidence="1">Uncharacterized protein</fullName>
    </submittedName>
</protein>
<dbReference type="AlphaFoldDB" id="A0A414R6V9"/>
<organism evidence="1 2">
    <name type="scientific">Phocaeicola plebeius</name>
    <dbReference type="NCBI Taxonomy" id="310297"/>
    <lineage>
        <taxon>Bacteria</taxon>
        <taxon>Pseudomonadati</taxon>
        <taxon>Bacteroidota</taxon>
        <taxon>Bacteroidia</taxon>
        <taxon>Bacteroidales</taxon>
        <taxon>Bacteroidaceae</taxon>
        <taxon>Phocaeicola</taxon>
    </lineage>
</organism>
<proteinExistence type="predicted"/>
<evidence type="ECO:0000313" key="1">
    <source>
        <dbReference type="EMBL" id="RHF88753.1"/>
    </source>
</evidence>
<dbReference type="EMBL" id="QRHQ01000024">
    <property type="protein sequence ID" value="RHF88753.1"/>
    <property type="molecule type" value="Genomic_DNA"/>
</dbReference>